<organism evidence="1 2">
    <name type="scientific">Burkholderia territorii</name>
    <dbReference type="NCBI Taxonomy" id="1503055"/>
    <lineage>
        <taxon>Bacteria</taxon>
        <taxon>Pseudomonadati</taxon>
        <taxon>Pseudomonadota</taxon>
        <taxon>Betaproteobacteria</taxon>
        <taxon>Burkholderiales</taxon>
        <taxon>Burkholderiaceae</taxon>
        <taxon>Burkholderia</taxon>
        <taxon>Burkholderia cepacia complex</taxon>
    </lineage>
</organism>
<evidence type="ECO:0000313" key="2">
    <source>
        <dbReference type="Proteomes" id="UP000062317"/>
    </source>
</evidence>
<proteinExistence type="predicted"/>
<protein>
    <submittedName>
        <fullName evidence="1">Uncharacterized protein</fullName>
    </submittedName>
</protein>
<dbReference type="EMBL" id="LPEQ01000024">
    <property type="protein sequence ID" value="KVV55636.1"/>
    <property type="molecule type" value="Genomic_DNA"/>
</dbReference>
<keyword evidence="2" id="KW-1185">Reference proteome</keyword>
<reference evidence="1 2" key="1">
    <citation type="submission" date="2015-11" db="EMBL/GenBank/DDBJ databases">
        <title>Expanding the genomic diversity of Burkholderia species for the development of highly accurate diagnostics.</title>
        <authorList>
            <person name="Sahl J."/>
            <person name="Keim P."/>
            <person name="Wagner D."/>
        </authorList>
    </citation>
    <scope>NUCLEOTIDE SEQUENCE [LARGE SCALE GENOMIC DNA]</scope>
    <source>
        <strain evidence="1 2">MSMB1301WGS</strain>
    </source>
</reference>
<dbReference type="Proteomes" id="UP000062317">
    <property type="component" value="Unassembled WGS sequence"/>
</dbReference>
<gene>
    <name evidence="1" type="ORF">WT27_25380</name>
</gene>
<evidence type="ECO:0000313" key="1">
    <source>
        <dbReference type="EMBL" id="KVV55636.1"/>
    </source>
</evidence>
<dbReference type="AlphaFoldDB" id="A0A107PSL1"/>
<accession>A0A107PSL1</accession>
<name>A0A107PSL1_9BURK</name>
<dbReference type="RefSeq" id="WP_059848381.1">
    <property type="nucleotide sequence ID" value="NZ_LOYR01000040.1"/>
</dbReference>
<sequence>MNISKRGDHLFAAGLWKVIGGVAHAVRSRIGQYSEGRVLANALLEFQRDLGGSEFDVTINQGRSVTGSDAHSLMFGRAVDRFRQDMEALVFALEHRRNIDERDPSLRTDALMQANSALSIAKQSATITVGRFFDAVVDRDVLGQILGGESNARVRAGAQQQIEATRIKLANVRHRIIGVIAQM</sequence>
<comment type="caution">
    <text evidence="1">The sequence shown here is derived from an EMBL/GenBank/DDBJ whole genome shotgun (WGS) entry which is preliminary data.</text>
</comment>